<feature type="binding site" evidence="7">
    <location>
        <position position="92"/>
    </location>
    <ligand>
        <name>Mg(2+)</name>
        <dbReference type="ChEBI" id="CHEBI:18420"/>
        <label>1</label>
        <note>catalytic</note>
    </ligand>
</feature>
<feature type="binding site" evidence="6">
    <location>
        <position position="89"/>
    </location>
    <ligand>
        <name>Mg(2+)</name>
        <dbReference type="ChEBI" id="CHEBI:18420"/>
        <label>2</label>
    </ligand>
</feature>
<dbReference type="RefSeq" id="WP_203413759.1">
    <property type="nucleotide sequence ID" value="NZ_CP060244.1"/>
</dbReference>
<keyword evidence="6 7" id="KW-0479">Metal-binding</keyword>
<sequence>MTSLADAELLDSIGNIAEKAGKIIEEIRQKGFSSYRKADNSSVTDADKASEKYILEEIHKLTPHIPAIGEEEFSAGIHHKTSDEFWLIDPLDGTTEFIAGKQTFTVNIGLVRHYRPVLGAVYLPATQELFLGQVGQGAKKIHNAISTPVHVRQPPQEGITVLASRRDSQCPELAPLLQERNVHTIIHIGSSVKFVRIAEGAADFYPRFLPTMEWDTAAPQAIIEAAGGSICPLDSPETPLTYGKPGWKNPSFICSTQPAHYPR</sequence>
<dbReference type="SUPFAM" id="SSF56655">
    <property type="entry name" value="Carbohydrate phosphatase"/>
    <property type="match status" value="1"/>
</dbReference>
<feature type="binding site" evidence="6">
    <location>
        <position position="92"/>
    </location>
    <ligand>
        <name>Mg(2+)</name>
        <dbReference type="ChEBI" id="CHEBI:18420"/>
        <label>2</label>
    </ligand>
</feature>
<feature type="binding site" evidence="6">
    <location>
        <position position="91"/>
    </location>
    <ligand>
        <name>Mg(2+)</name>
        <dbReference type="ChEBI" id="CHEBI:18420"/>
        <label>1</label>
    </ligand>
</feature>
<comment type="subcellular location">
    <subcellularLocation>
        <location evidence="6">Cell inner membrane</location>
        <topology evidence="6">Peripheral membrane protein</topology>
        <orientation evidence="6">Cytoplasmic side</orientation>
    </subcellularLocation>
</comment>
<evidence type="ECO:0000256" key="3">
    <source>
        <dbReference type="ARBA" id="ARBA00022519"/>
    </source>
</evidence>
<evidence type="ECO:0000313" key="8">
    <source>
        <dbReference type="EMBL" id="QNT79616.1"/>
    </source>
</evidence>
<dbReference type="PROSITE" id="PS00630">
    <property type="entry name" value="IMP_2"/>
    <property type="match status" value="1"/>
</dbReference>
<feature type="binding site" evidence="7">
    <location>
        <position position="70"/>
    </location>
    <ligand>
        <name>Mg(2+)</name>
        <dbReference type="ChEBI" id="CHEBI:18420"/>
        <label>1</label>
        <note>catalytic</note>
    </ligand>
</feature>
<reference evidence="8 9" key="1">
    <citation type="submission" date="2020-08" db="EMBL/GenBank/DDBJ databases">
        <title>Complete genome sequence of Entomobacter blattae G55GP.</title>
        <authorList>
            <person name="Poehlein A."/>
            <person name="Guzman J."/>
            <person name="Daniel R."/>
            <person name="Vilcinskas A."/>
        </authorList>
    </citation>
    <scope>NUCLEOTIDE SEQUENCE [LARGE SCALE GENOMIC DNA]</scope>
    <source>
        <strain evidence="8 9">G55GP</strain>
    </source>
</reference>
<protein>
    <recommendedName>
        <fullName evidence="6">3'(2'),5'-bisphosphate nucleotidase CysQ</fullName>
        <ecNumber evidence="6">3.1.3.7</ecNumber>
    </recommendedName>
    <alternativeName>
        <fullName evidence="6">3'(2'),5-bisphosphonucleoside 3'(2')-phosphohydrolase</fullName>
    </alternativeName>
    <alternativeName>
        <fullName evidence="6">3'-phosphoadenosine 5'-phosphate phosphatase</fullName>
        <shortName evidence="6">PAP phosphatase</shortName>
    </alternativeName>
</protein>
<name>A0A7H1NV06_9PROT</name>
<dbReference type="GO" id="GO:0000287">
    <property type="term" value="F:magnesium ion binding"/>
    <property type="evidence" value="ECO:0007669"/>
    <property type="project" value="UniProtKB-UniRule"/>
</dbReference>
<feature type="binding site" evidence="7">
    <location>
        <position position="215"/>
    </location>
    <ligand>
        <name>Mg(2+)</name>
        <dbReference type="ChEBI" id="CHEBI:18420"/>
        <label>1</label>
        <note>catalytic</note>
    </ligand>
</feature>
<dbReference type="AlphaFoldDB" id="A0A7H1NV06"/>
<feature type="binding site" evidence="6">
    <location>
        <position position="70"/>
    </location>
    <ligand>
        <name>substrate</name>
    </ligand>
</feature>
<dbReference type="GO" id="GO:0008441">
    <property type="term" value="F:3'(2'),5'-bisphosphate nucleotidase activity"/>
    <property type="evidence" value="ECO:0007669"/>
    <property type="project" value="UniProtKB-UniRule"/>
</dbReference>
<accession>A0A7H1NV06</accession>
<dbReference type="Gene3D" id="3.30.540.10">
    <property type="entry name" value="Fructose-1,6-Bisphosphatase, subunit A, domain 1"/>
    <property type="match status" value="1"/>
</dbReference>
<keyword evidence="5 6" id="KW-0472">Membrane</keyword>
<evidence type="ECO:0000256" key="1">
    <source>
        <dbReference type="ARBA" id="ARBA00005289"/>
    </source>
</evidence>
<comment type="catalytic activity">
    <reaction evidence="6">
        <text>adenosine 3',5'-bisphosphate + H2O = AMP + phosphate</text>
        <dbReference type="Rhea" id="RHEA:10040"/>
        <dbReference type="ChEBI" id="CHEBI:15377"/>
        <dbReference type="ChEBI" id="CHEBI:43474"/>
        <dbReference type="ChEBI" id="CHEBI:58343"/>
        <dbReference type="ChEBI" id="CHEBI:456215"/>
        <dbReference type="EC" id="3.1.3.7"/>
    </reaction>
</comment>
<dbReference type="PANTHER" id="PTHR43028">
    <property type="entry name" value="3'(2'),5'-BISPHOSPHATE NUCLEOTIDASE 1"/>
    <property type="match status" value="1"/>
</dbReference>
<organism evidence="8 9">
    <name type="scientific">Entomobacter blattae</name>
    <dbReference type="NCBI Taxonomy" id="2762277"/>
    <lineage>
        <taxon>Bacteria</taxon>
        <taxon>Pseudomonadati</taxon>
        <taxon>Pseudomonadota</taxon>
        <taxon>Alphaproteobacteria</taxon>
        <taxon>Acetobacterales</taxon>
        <taxon>Acetobacteraceae</taxon>
        <taxon>Entomobacter</taxon>
    </lineage>
</organism>
<dbReference type="GO" id="GO:0046854">
    <property type="term" value="P:phosphatidylinositol phosphate biosynthetic process"/>
    <property type="evidence" value="ECO:0007669"/>
    <property type="project" value="InterPro"/>
</dbReference>
<evidence type="ECO:0000256" key="4">
    <source>
        <dbReference type="ARBA" id="ARBA00022801"/>
    </source>
</evidence>
<feature type="binding site" evidence="6">
    <location>
        <position position="89"/>
    </location>
    <ligand>
        <name>Mg(2+)</name>
        <dbReference type="ChEBI" id="CHEBI:18420"/>
        <label>1</label>
    </ligand>
</feature>
<keyword evidence="3 6" id="KW-0997">Cell inner membrane</keyword>
<dbReference type="EMBL" id="CP060244">
    <property type="protein sequence ID" value="QNT79616.1"/>
    <property type="molecule type" value="Genomic_DNA"/>
</dbReference>
<proteinExistence type="inferred from homology"/>
<gene>
    <name evidence="6" type="primary">cysQ</name>
    <name evidence="8" type="ORF">JGUZn3_24160</name>
</gene>
<feature type="binding site" evidence="6">
    <location>
        <position position="215"/>
    </location>
    <ligand>
        <name>substrate</name>
    </ligand>
</feature>
<dbReference type="InterPro" id="IPR020550">
    <property type="entry name" value="Inositol_monophosphatase_CS"/>
</dbReference>
<dbReference type="PRINTS" id="PR00377">
    <property type="entry name" value="IMPHPHTASES"/>
</dbReference>
<evidence type="ECO:0000313" key="9">
    <source>
        <dbReference type="Proteomes" id="UP000516349"/>
    </source>
</evidence>
<dbReference type="GO" id="GO:0005886">
    <property type="term" value="C:plasma membrane"/>
    <property type="evidence" value="ECO:0007669"/>
    <property type="project" value="UniProtKB-SubCell"/>
</dbReference>
<dbReference type="NCBIfam" id="TIGR01331">
    <property type="entry name" value="bisphos_cysQ"/>
    <property type="match status" value="1"/>
</dbReference>
<dbReference type="Proteomes" id="UP000516349">
    <property type="component" value="Chromosome"/>
</dbReference>
<feature type="binding site" evidence="6">
    <location>
        <begin position="91"/>
        <end position="94"/>
    </location>
    <ligand>
        <name>substrate</name>
    </ligand>
</feature>
<dbReference type="InterPro" id="IPR050725">
    <property type="entry name" value="CysQ/Inositol_MonoPase"/>
</dbReference>
<dbReference type="CDD" id="cd01638">
    <property type="entry name" value="CysQ"/>
    <property type="match status" value="1"/>
</dbReference>
<dbReference type="HAMAP" id="MF_02095">
    <property type="entry name" value="CysQ"/>
    <property type="match status" value="1"/>
</dbReference>
<keyword evidence="6 7" id="KW-0460">Magnesium</keyword>
<evidence type="ECO:0000256" key="7">
    <source>
        <dbReference type="PIRSR" id="PIRSR600760-2"/>
    </source>
</evidence>
<dbReference type="EC" id="3.1.3.7" evidence="6"/>
<evidence type="ECO:0000256" key="6">
    <source>
        <dbReference type="HAMAP-Rule" id="MF_02095"/>
    </source>
</evidence>
<feature type="binding site" evidence="6">
    <location>
        <position position="215"/>
    </location>
    <ligand>
        <name>Mg(2+)</name>
        <dbReference type="ChEBI" id="CHEBI:18420"/>
        <label>2</label>
    </ligand>
</feature>
<keyword evidence="2 6" id="KW-1003">Cell membrane</keyword>
<comment type="similarity">
    <text evidence="1 6">Belongs to the inositol monophosphatase superfamily. CysQ family.</text>
</comment>
<evidence type="ECO:0000256" key="5">
    <source>
        <dbReference type="ARBA" id="ARBA00023136"/>
    </source>
</evidence>
<dbReference type="KEGG" id="ebla:JGUZn3_24160"/>
<feature type="binding site" evidence="7">
    <location>
        <position position="91"/>
    </location>
    <ligand>
        <name>Mg(2+)</name>
        <dbReference type="ChEBI" id="CHEBI:18420"/>
        <label>1</label>
        <note>catalytic</note>
    </ligand>
</feature>
<keyword evidence="9" id="KW-1185">Reference proteome</keyword>
<dbReference type="Gene3D" id="3.40.190.80">
    <property type="match status" value="1"/>
</dbReference>
<keyword evidence="4 6" id="KW-0378">Hydrolase</keyword>
<dbReference type="GO" id="GO:0050427">
    <property type="term" value="P:3'-phosphoadenosine 5'-phosphosulfate metabolic process"/>
    <property type="evidence" value="ECO:0007669"/>
    <property type="project" value="TreeGrafter"/>
</dbReference>
<dbReference type="Pfam" id="PF00459">
    <property type="entry name" value="Inositol_P"/>
    <property type="match status" value="1"/>
</dbReference>
<comment type="function">
    <text evidence="6">Converts adenosine-3',5'-bisphosphate (PAP) to AMP.</text>
</comment>
<feature type="binding site" evidence="6">
    <location>
        <position position="70"/>
    </location>
    <ligand>
        <name>Mg(2+)</name>
        <dbReference type="ChEBI" id="CHEBI:18420"/>
        <label>1</label>
    </ligand>
</feature>
<dbReference type="InterPro" id="IPR000760">
    <property type="entry name" value="Inositol_monophosphatase-like"/>
</dbReference>
<comment type="cofactor">
    <cofactor evidence="6 7">
        <name>Mg(2+)</name>
        <dbReference type="ChEBI" id="CHEBI:18420"/>
    </cofactor>
</comment>
<evidence type="ECO:0000256" key="2">
    <source>
        <dbReference type="ARBA" id="ARBA00022475"/>
    </source>
</evidence>
<feature type="binding site" evidence="7">
    <location>
        <position position="89"/>
    </location>
    <ligand>
        <name>Mg(2+)</name>
        <dbReference type="ChEBI" id="CHEBI:18420"/>
        <label>1</label>
        <note>catalytic</note>
    </ligand>
</feature>
<dbReference type="GO" id="GO:0000103">
    <property type="term" value="P:sulfate assimilation"/>
    <property type="evidence" value="ECO:0007669"/>
    <property type="project" value="TreeGrafter"/>
</dbReference>
<dbReference type="PANTHER" id="PTHR43028:SF5">
    <property type="entry name" value="3'(2'),5'-BISPHOSPHATE NUCLEOTIDASE 1"/>
    <property type="match status" value="1"/>
</dbReference>
<dbReference type="InterPro" id="IPR006240">
    <property type="entry name" value="CysQ"/>
</dbReference>